<reference evidence="13 32" key="5">
    <citation type="submission" date="2019-07" db="EMBL/GenBank/DDBJ databases">
        <authorList>
            <person name="Mohale T."/>
        </authorList>
    </citation>
    <scope>NUCLEOTIDE SEQUENCE [LARGE SCALE GENOMIC DNA]</scope>
    <source>
        <strain evidence="13 32">NTPn 59</strain>
    </source>
</reference>
<evidence type="ECO:0000313" key="28">
    <source>
        <dbReference type="Proteomes" id="UP000311381"/>
    </source>
</evidence>
<dbReference type="EMBL" id="CAAQRO010000007">
    <property type="protein sequence ID" value="VMC94427.1"/>
    <property type="molecule type" value="Genomic_DNA"/>
</dbReference>
<dbReference type="Proteomes" id="UP000490982">
    <property type="component" value="Unassembled WGS sequence"/>
</dbReference>
<evidence type="ECO:0000313" key="7">
    <source>
        <dbReference type="EMBL" id="MTV77207.1"/>
    </source>
</evidence>
<dbReference type="EMBL" id="CAASIK010000005">
    <property type="protein sequence ID" value="VNB50663.1"/>
    <property type="molecule type" value="Genomic_DNA"/>
</dbReference>
<evidence type="ECO:0000313" key="23">
    <source>
        <dbReference type="Proteomes" id="UP000048507"/>
    </source>
</evidence>
<evidence type="ECO:0000313" key="19">
    <source>
        <dbReference type="EMBL" id="VSC30975.1"/>
    </source>
</evidence>
<dbReference type="EMBL" id="VMYC01000139">
    <property type="protein sequence ID" value="TVX68981.1"/>
    <property type="molecule type" value="Genomic_DNA"/>
</dbReference>
<dbReference type="InterPro" id="IPR010330">
    <property type="entry name" value="CoiA_nuc"/>
</dbReference>
<evidence type="ECO:0000313" key="14">
    <source>
        <dbReference type="EMBL" id="VKB63854.1"/>
    </source>
</evidence>
<organism evidence="3 23">
    <name type="scientific">Streptococcus pneumoniae</name>
    <dbReference type="NCBI Taxonomy" id="1313"/>
    <lineage>
        <taxon>Bacteria</taxon>
        <taxon>Bacillati</taxon>
        <taxon>Bacillota</taxon>
        <taxon>Bacilli</taxon>
        <taxon>Lactobacillales</taxon>
        <taxon>Streptococcaceae</taxon>
        <taxon>Streptococcus</taxon>
    </lineage>
</organism>
<dbReference type="EMBL" id="WNHN01000029">
    <property type="protein sequence ID" value="MTV77207.1"/>
    <property type="molecule type" value="Genomic_DNA"/>
</dbReference>
<evidence type="ECO:0000313" key="17">
    <source>
        <dbReference type="EMBL" id="VNG96906.1"/>
    </source>
</evidence>
<dbReference type="RefSeq" id="WP_000495909.1">
    <property type="nucleotide sequence ID" value="NZ_AP018937.1"/>
</dbReference>
<dbReference type="EMBL" id="CABBMN010000007">
    <property type="protein sequence ID" value="VSC30975.1"/>
    <property type="molecule type" value="Genomic_DNA"/>
</dbReference>
<dbReference type="Proteomes" id="UP000729182">
    <property type="component" value="Unassembled WGS sequence"/>
</dbReference>
<evidence type="ECO:0000313" key="12">
    <source>
        <dbReference type="EMBL" id="SUN86203.1"/>
    </source>
</evidence>
<evidence type="ECO:0000313" key="10">
    <source>
        <dbReference type="EMBL" id="MTW24761.1"/>
    </source>
</evidence>
<evidence type="ECO:0000313" key="32">
    <source>
        <dbReference type="Proteomes" id="UP000315060"/>
    </source>
</evidence>
<reference evidence="11 24" key="2">
    <citation type="submission" date="2017-07" db="EMBL/GenBank/DDBJ databases">
        <title>Invasive disease caused simultaneously by more than one serotype of Streptococcus pneumoniae, South Africa.</title>
        <authorList>
            <person name="Ndlangisa K."/>
            <person name="Du Plessis M."/>
            <person name="Von Gottberg A."/>
        </authorList>
    </citation>
    <scope>NUCLEOTIDE SEQUENCE [LARGE SCALE GENOMIC DNA]</scope>
    <source>
        <strain evidence="11 24">8227-15B</strain>
    </source>
</reference>
<evidence type="ECO:0000313" key="8">
    <source>
        <dbReference type="EMBL" id="MTV87232.1"/>
    </source>
</evidence>
<dbReference type="Pfam" id="PF25164">
    <property type="entry name" value="CoiA_N"/>
    <property type="match status" value="1"/>
</dbReference>
<dbReference type="InterPro" id="IPR057253">
    <property type="entry name" value="CoiA-like_N"/>
</dbReference>
<dbReference type="Proteomes" id="UP000048507">
    <property type="component" value="Unassembled WGS sequence"/>
</dbReference>
<dbReference type="EMBL" id="WNHS01000030">
    <property type="protein sequence ID" value="MTW24761.1"/>
    <property type="molecule type" value="Genomic_DNA"/>
</dbReference>
<evidence type="ECO:0000313" key="18">
    <source>
        <dbReference type="EMBL" id="VOG80713.1"/>
    </source>
</evidence>
<accession>A0A064C242</accession>
<dbReference type="Proteomes" id="UP000315060">
    <property type="component" value="Unassembled WGS sequence"/>
</dbReference>
<dbReference type="Proteomes" id="UP000310822">
    <property type="component" value="Unassembled WGS sequence"/>
</dbReference>
<dbReference type="Proteomes" id="UP000045541">
    <property type="component" value="Unassembled WGS sequence"/>
</dbReference>
<evidence type="ECO:0000313" key="13">
    <source>
        <dbReference type="EMBL" id="TVX68981.1"/>
    </source>
</evidence>
<evidence type="ECO:0000313" key="6">
    <source>
        <dbReference type="EMBL" id="MTV43365.1"/>
    </source>
</evidence>
<evidence type="ECO:0000313" key="24">
    <source>
        <dbReference type="Proteomes" id="UP000214939"/>
    </source>
</evidence>
<evidence type="ECO:0000313" key="9">
    <source>
        <dbReference type="EMBL" id="MTV99091.1"/>
    </source>
</evidence>
<dbReference type="Proteomes" id="UP000469505">
    <property type="component" value="Unassembled WGS sequence"/>
</dbReference>
<proteinExistence type="predicted"/>
<dbReference type="EMBL" id="WNHX01000027">
    <property type="protein sequence ID" value="MTV87232.1"/>
    <property type="molecule type" value="Genomic_DNA"/>
</dbReference>
<dbReference type="EMBL" id="CAAULE010000007">
    <property type="protein sequence ID" value="VOG80713.1"/>
    <property type="molecule type" value="Genomic_DNA"/>
</dbReference>
<dbReference type="EMBL" id="CMWB01000009">
    <property type="protein sequence ID" value="CKJ04718.1"/>
    <property type="molecule type" value="Genomic_DNA"/>
</dbReference>
<dbReference type="EMBL" id="CFFA01000017">
    <property type="protein sequence ID" value="CEX65438.1"/>
    <property type="molecule type" value="Genomic_DNA"/>
</dbReference>
<dbReference type="OMA" id="YYLEINP"/>
<protein>
    <submittedName>
        <fullName evidence="3 6">Competence protein</fullName>
    </submittedName>
</protein>
<dbReference type="Proteomes" id="UP000043005">
    <property type="component" value="Unassembled WGS sequence"/>
</dbReference>
<dbReference type="AlphaFoldDB" id="A0A064C242"/>
<evidence type="ECO:0000313" key="25">
    <source>
        <dbReference type="Proteomes" id="UP000254854"/>
    </source>
</evidence>
<evidence type="ECO:0000313" key="31">
    <source>
        <dbReference type="Proteomes" id="UP000314170"/>
    </source>
</evidence>
<dbReference type="Proteomes" id="UP000437160">
    <property type="component" value="Unassembled WGS sequence"/>
</dbReference>
<dbReference type="EMBL" id="UHFW01000006">
    <property type="protein sequence ID" value="SUN86203.1"/>
    <property type="molecule type" value="Genomic_DNA"/>
</dbReference>
<evidence type="ECO:0000313" key="21">
    <source>
        <dbReference type="Proteomes" id="UP000043005"/>
    </source>
</evidence>
<dbReference type="Proteomes" id="UP000467349">
    <property type="component" value="Unassembled WGS sequence"/>
</dbReference>
<reference evidence="21 22" key="1">
    <citation type="submission" date="2015-03" db="EMBL/GenBank/DDBJ databases">
        <authorList>
            <consortium name="Pathogen Informatics"/>
            <person name="Murphy D."/>
        </authorList>
    </citation>
    <scope>NUCLEOTIDE SEQUENCE [LARGE SCALE GENOMIC DNA]</scope>
    <source>
        <strain evidence="5 22">0310</strain>
        <strain evidence="4 21">SMRU1873</strain>
        <strain evidence="3">SMRU51</strain>
        <strain evidence="23">type strain: N</strain>
    </source>
</reference>
<evidence type="ECO:0000313" key="15">
    <source>
        <dbReference type="EMBL" id="VMC94427.1"/>
    </source>
</evidence>
<evidence type="ECO:0000313" key="22">
    <source>
        <dbReference type="Proteomes" id="UP000045541"/>
    </source>
</evidence>
<reference evidence="34 35" key="6">
    <citation type="submission" date="2019-11" db="EMBL/GenBank/DDBJ databases">
        <title>Growth characteristics of pneumococcus vary with the chemical composition of the capsule and with environmental conditions.</title>
        <authorList>
            <person name="Tothpal A."/>
            <person name="Desobry K."/>
            <person name="Joshi S."/>
            <person name="Wyllie A.L."/>
            <person name="Weinberger D.M."/>
        </authorList>
    </citation>
    <scope>NUCLEOTIDE SEQUENCE [LARGE SCALE GENOMIC DNA]</scope>
    <source>
        <strain evidence="6">Pnumococcus09N</strain>
        <strain evidence="35">pnumococcus09N</strain>
        <strain evidence="7">Pnumococcus10A</strain>
        <strain evidence="34">pnumococcus19F</strain>
        <strain evidence="9">Pnumococcus19F</strain>
        <strain evidence="37">pnumococcus23A</strain>
        <strain evidence="10">Pnumococcus23A</strain>
        <strain evidence="8">Pnumococcus35B</strain>
        <strain evidence="36">pnumococcus35B</strain>
    </source>
</reference>
<dbReference type="EMBL" id="WNHU01000033">
    <property type="protein sequence ID" value="MTV43365.1"/>
    <property type="molecule type" value="Genomic_DNA"/>
</dbReference>
<evidence type="ECO:0000313" key="20">
    <source>
        <dbReference type="EMBL" id="VSJ51661.1"/>
    </source>
</evidence>
<dbReference type="InterPro" id="IPR021176">
    <property type="entry name" value="Competence-induced_CoiA"/>
</dbReference>
<dbReference type="EMBL" id="CABBZR010000003">
    <property type="protein sequence ID" value="VSJ51661.1"/>
    <property type="molecule type" value="Genomic_DNA"/>
</dbReference>
<dbReference type="Proteomes" id="UP000214939">
    <property type="component" value="Unassembled WGS sequence"/>
</dbReference>
<evidence type="ECO:0000313" key="37">
    <source>
        <dbReference type="Proteomes" id="UP000490982"/>
    </source>
</evidence>
<evidence type="ECO:0000313" key="3">
    <source>
        <dbReference type="EMBL" id="CEX65438.1"/>
    </source>
</evidence>
<reference evidence="12 25" key="3">
    <citation type="submission" date="2018-06" db="EMBL/GenBank/DDBJ databases">
        <authorList>
            <consortium name="Pathogen Informatics"/>
            <person name="Doyle S."/>
        </authorList>
    </citation>
    <scope>NUCLEOTIDE SEQUENCE [LARGE SCALE GENOMIC DNA]</scope>
    <source>
        <strain evidence="12 25">NCTC13734</strain>
    </source>
</reference>
<dbReference type="EMBL" id="CAASRX010000001">
    <property type="protein sequence ID" value="VNG96906.1"/>
    <property type="molecule type" value="Genomic_DNA"/>
</dbReference>
<dbReference type="PIRSF" id="PIRSF007487">
    <property type="entry name" value="Competence-induced_CoiA_bac"/>
    <property type="match status" value="1"/>
</dbReference>
<dbReference type="Proteomes" id="UP000254854">
    <property type="component" value="Unassembled WGS sequence"/>
</dbReference>
<dbReference type="Proteomes" id="UP000358702">
    <property type="component" value="Unassembled WGS sequence"/>
</dbReference>
<evidence type="ECO:0000259" key="2">
    <source>
        <dbReference type="Pfam" id="PF25164"/>
    </source>
</evidence>
<evidence type="ECO:0000313" key="29">
    <source>
        <dbReference type="Proteomes" id="UP000311674"/>
    </source>
</evidence>
<dbReference type="Proteomes" id="UP000314170">
    <property type="component" value="Unassembled WGS sequence"/>
</dbReference>
<evidence type="ECO:0000313" key="11">
    <source>
        <dbReference type="EMBL" id="OYL29509.1"/>
    </source>
</evidence>
<dbReference type="Proteomes" id="UP000311674">
    <property type="component" value="Unassembled WGS sequence"/>
</dbReference>
<dbReference type="Proteomes" id="UP000311381">
    <property type="component" value="Unassembled WGS sequence"/>
</dbReference>
<dbReference type="Proteomes" id="UP000310818">
    <property type="component" value="Unassembled WGS sequence"/>
</dbReference>
<evidence type="ECO:0000313" key="5">
    <source>
        <dbReference type="EMBL" id="CKJ04718.1"/>
    </source>
</evidence>
<dbReference type="EMBL" id="NNBW01000057">
    <property type="protein sequence ID" value="OYL29509.1"/>
    <property type="molecule type" value="Genomic_DNA"/>
</dbReference>
<evidence type="ECO:0000313" key="4">
    <source>
        <dbReference type="EMBL" id="CJA37279.1"/>
    </source>
</evidence>
<reference evidence="26 27" key="4">
    <citation type="submission" date="2019-04" db="EMBL/GenBank/DDBJ databases">
        <authorList>
            <consortium name="Pathogen Informatics"/>
        </authorList>
    </citation>
    <scope>NUCLEOTIDE SEQUENCE [LARGE SCALE GENOMIC DNA]</scope>
    <source>
        <strain evidence="19 29">GPSC148</strain>
        <strain evidence="14 33">GPSC21</strain>
        <strain evidence="17 26">GPSC211</strain>
        <strain evidence="20 31">GPSC38</strain>
        <strain evidence="28 30">GPSC47</strain>
        <strain evidence="16 27">GPSC54</strain>
    </source>
</reference>
<feature type="domain" description="Competence protein CoiA-like N-terminal" evidence="2">
    <location>
        <begin position="19"/>
        <end position="56"/>
    </location>
</feature>
<dbReference type="EMBL" id="CKTV01000010">
    <property type="protein sequence ID" value="CJA37279.1"/>
    <property type="molecule type" value="Genomic_DNA"/>
</dbReference>
<dbReference type="EMBL" id="WNIA01000047">
    <property type="protein sequence ID" value="MTV99091.1"/>
    <property type="molecule type" value="Genomic_DNA"/>
</dbReference>
<evidence type="ECO:0000313" key="26">
    <source>
        <dbReference type="Proteomes" id="UP000310818"/>
    </source>
</evidence>
<evidence type="ECO:0000259" key="1">
    <source>
        <dbReference type="Pfam" id="PF06054"/>
    </source>
</evidence>
<evidence type="ECO:0000313" key="33">
    <source>
        <dbReference type="Proteomes" id="UP000358702"/>
    </source>
</evidence>
<gene>
    <name evidence="11" type="ORF">A5N45_04640</name>
    <name evidence="13" type="ORF">AZJ28_08205</name>
    <name evidence="3" type="ORF">ERS019209_01417</name>
    <name evidence="4" type="ORF">ERS021383_00815</name>
    <name evidence="5" type="ORF">ERS096071_00772</name>
    <name evidence="7" type="ORF">GM535_07915</name>
    <name evidence="9" type="ORF">GM536_08380</name>
    <name evidence="10" type="ORF">GM537_07900</name>
    <name evidence="8" type="ORF">GM543_06845</name>
    <name evidence="6" type="ORF">GM545_06990</name>
    <name evidence="12" type="ORF">NCTC13734_01085</name>
    <name evidence="20" type="ORF">SAMEA104154639_00808</name>
    <name evidence="15" type="ORF">SAMEA2627268_01234</name>
    <name evidence="18" type="ORF">SAMEA2696453_01123</name>
    <name evidence="16" type="ORF">SAMEA2783718_01106</name>
    <name evidence="17" type="ORF">SAMEA3353485_00086</name>
    <name evidence="14" type="ORF">SAMEA3353631_01246</name>
    <name evidence="19" type="ORF">SAMEA3390019_00949</name>
</gene>
<dbReference type="Pfam" id="PF06054">
    <property type="entry name" value="CoiA_nuc"/>
    <property type="match status" value="1"/>
</dbReference>
<feature type="domain" description="Competence protein CoiA nuclease-like" evidence="1">
    <location>
        <begin position="60"/>
        <end position="196"/>
    </location>
</feature>
<evidence type="ECO:0000313" key="36">
    <source>
        <dbReference type="Proteomes" id="UP000469505"/>
    </source>
</evidence>
<evidence type="ECO:0000313" key="34">
    <source>
        <dbReference type="Proteomes" id="UP000437160"/>
    </source>
</evidence>
<evidence type="ECO:0000313" key="35">
    <source>
        <dbReference type="Proteomes" id="UP000467349"/>
    </source>
</evidence>
<dbReference type="GeneID" id="45653680"/>
<dbReference type="Proteomes" id="UP000312530">
    <property type="component" value="Unassembled WGS sequence"/>
</dbReference>
<evidence type="ECO:0000313" key="16">
    <source>
        <dbReference type="EMBL" id="VNB50663.1"/>
    </source>
</evidence>
<evidence type="ECO:0000313" key="30">
    <source>
        <dbReference type="Proteomes" id="UP000312530"/>
    </source>
</evidence>
<sequence>MFVARDARGELVNVLEDKLEKQAYTCPACGGQLHLRQGPSVRTHFAHKSLKDCDFFFENESPEHLANKESLYHWLKKETKVQLEYPLSELKQIADVFVNGNLALEVQCSPLPQKVLKERSEGYRSQGYQVLWLLGQKLWLKERLTRLQQGFLYFSQNMGFYVWELDKEKQVLRLKYLIYQDLRGKLHYQIKEFSYGQGSLLEILRLPYKRQKISHFTVSEDKDICRYIRQQLYYQNLFWMKEQAEAYQKGENILTYGLKEWYPQIRPIVGKFFQIEQDLTSYYQHFYTYYQKNPQNDWQKLYPPAFYQQYFLKNMVE</sequence>
<dbReference type="EMBL" id="CAANCB010000006">
    <property type="protein sequence ID" value="VKB63854.1"/>
    <property type="molecule type" value="Genomic_DNA"/>
</dbReference>
<name>A0A064C242_STREE</name>
<evidence type="ECO:0000313" key="27">
    <source>
        <dbReference type="Proteomes" id="UP000310822"/>
    </source>
</evidence>